<protein>
    <submittedName>
        <fullName evidence="5">Multidrug resistance protein MdtN</fullName>
    </submittedName>
</protein>
<dbReference type="InterPro" id="IPR058625">
    <property type="entry name" value="MdtA-like_BSH"/>
</dbReference>
<dbReference type="Gene3D" id="2.40.50.100">
    <property type="match status" value="2"/>
</dbReference>
<sequence>MELEKLKIDRSGTASKGGGGGRKRRSPWPGRAIVLALLLGAGWLFRAPILAWYESVTLPQVEVVRATAITARQSTALSGTSANGYLVAATRAALSADTPGRVVELNVTEGSVVKKGDVVARLFSEEFEAAVERAEADVELAHRGVERARADAAAIGKDVARFESDLAAARTRTDAARTDAALADRELARQQELLDTEVGNARDVDLAESEVERSRANVATNEALVTSAESALDQARSRFAAAEAAVAEAGARVPVAEATLAQARATLSKTEVRAPFDGVVVLKDAQVGEVVSPNSQGGSSRGSVVTMVDFASLEVQIDLPETSLAKVSVGQAATVFVDAYASEPFAGTVSRIWPTASRQKATIEVRVRFDAVDERLKPDMGARVVFQDPGQSQDAGSDAPREGTLLLPTSAFLGSGDTRRVFVLEGQQVFEREVTVENGPTGRLRVLTGLADGDMVVEQPTGALTDGARVAARGD</sequence>
<dbReference type="EMBL" id="CP036290">
    <property type="protein sequence ID" value="QDU83391.1"/>
    <property type="molecule type" value="Genomic_DNA"/>
</dbReference>
<reference evidence="5 6" key="1">
    <citation type="submission" date="2019-02" db="EMBL/GenBank/DDBJ databases">
        <title>Deep-cultivation of Planctomycetes and their phenomic and genomic characterization uncovers novel biology.</title>
        <authorList>
            <person name="Wiegand S."/>
            <person name="Jogler M."/>
            <person name="Boedeker C."/>
            <person name="Pinto D."/>
            <person name="Vollmers J."/>
            <person name="Rivas-Marin E."/>
            <person name="Kohn T."/>
            <person name="Peeters S.H."/>
            <person name="Heuer A."/>
            <person name="Rast P."/>
            <person name="Oberbeckmann S."/>
            <person name="Bunk B."/>
            <person name="Jeske O."/>
            <person name="Meyerdierks A."/>
            <person name="Storesund J.E."/>
            <person name="Kallscheuer N."/>
            <person name="Luecker S."/>
            <person name="Lage O.M."/>
            <person name="Pohl T."/>
            <person name="Merkel B.J."/>
            <person name="Hornburger P."/>
            <person name="Mueller R.-W."/>
            <person name="Bruemmer F."/>
            <person name="Labrenz M."/>
            <person name="Spormann A.M."/>
            <person name="Op den Camp H."/>
            <person name="Overmann J."/>
            <person name="Amann R."/>
            <person name="Jetten M.S.M."/>
            <person name="Mascher T."/>
            <person name="Medema M.H."/>
            <person name="Devos D.P."/>
            <person name="Kaster A.-K."/>
            <person name="Ovreas L."/>
            <person name="Rohde M."/>
            <person name="Galperin M.Y."/>
            <person name="Jogler C."/>
        </authorList>
    </citation>
    <scope>NUCLEOTIDE SEQUENCE [LARGE SCALE GENOMIC DNA]</scope>
    <source>
        <strain evidence="5 6">Pla163</strain>
    </source>
</reference>
<evidence type="ECO:0000256" key="1">
    <source>
        <dbReference type="ARBA" id="ARBA00009477"/>
    </source>
</evidence>
<accession>A0A518CVY4</accession>
<dbReference type="NCBIfam" id="TIGR01730">
    <property type="entry name" value="RND_mfp"/>
    <property type="match status" value="1"/>
</dbReference>
<dbReference type="Pfam" id="PF25917">
    <property type="entry name" value="BSH_RND"/>
    <property type="match status" value="1"/>
</dbReference>
<dbReference type="FunFam" id="2.40.30.170:FF:000010">
    <property type="entry name" value="Efflux RND transporter periplasmic adaptor subunit"/>
    <property type="match status" value="1"/>
</dbReference>
<feature type="domain" description="Multidrug resistance protein MdtA-like barrel-sandwich hybrid" evidence="3">
    <location>
        <begin position="98"/>
        <end position="296"/>
    </location>
</feature>
<evidence type="ECO:0000256" key="2">
    <source>
        <dbReference type="SAM" id="Coils"/>
    </source>
</evidence>
<dbReference type="GO" id="GO:1990281">
    <property type="term" value="C:efflux pump complex"/>
    <property type="evidence" value="ECO:0007669"/>
    <property type="project" value="TreeGrafter"/>
</dbReference>
<evidence type="ECO:0000313" key="6">
    <source>
        <dbReference type="Proteomes" id="UP000319342"/>
    </source>
</evidence>
<evidence type="ECO:0000259" key="4">
    <source>
        <dbReference type="Pfam" id="PF25954"/>
    </source>
</evidence>
<dbReference type="Gene3D" id="2.40.420.20">
    <property type="match status" value="1"/>
</dbReference>
<dbReference type="PANTHER" id="PTHR30469">
    <property type="entry name" value="MULTIDRUG RESISTANCE PROTEIN MDTA"/>
    <property type="match status" value="1"/>
</dbReference>
<name>A0A518CVY4_9BACT</name>
<dbReference type="InterPro" id="IPR006143">
    <property type="entry name" value="RND_pump_MFP"/>
</dbReference>
<dbReference type="PANTHER" id="PTHR30469:SF15">
    <property type="entry name" value="HLYD FAMILY OF SECRETION PROTEINS"/>
    <property type="match status" value="1"/>
</dbReference>
<dbReference type="Proteomes" id="UP000319342">
    <property type="component" value="Chromosome"/>
</dbReference>
<dbReference type="Gene3D" id="1.10.287.470">
    <property type="entry name" value="Helix hairpin bin"/>
    <property type="match status" value="2"/>
</dbReference>
<keyword evidence="6" id="KW-1185">Reference proteome</keyword>
<evidence type="ECO:0000259" key="3">
    <source>
        <dbReference type="Pfam" id="PF25917"/>
    </source>
</evidence>
<organism evidence="5 6">
    <name type="scientific">Rohdeia mirabilis</name>
    <dbReference type="NCBI Taxonomy" id="2528008"/>
    <lineage>
        <taxon>Bacteria</taxon>
        <taxon>Pseudomonadati</taxon>
        <taxon>Planctomycetota</taxon>
        <taxon>Planctomycetia</taxon>
        <taxon>Planctomycetia incertae sedis</taxon>
        <taxon>Rohdeia</taxon>
    </lineage>
</organism>
<feature type="domain" description="CusB-like beta-barrel" evidence="4">
    <location>
        <begin position="315"/>
        <end position="388"/>
    </location>
</feature>
<dbReference type="Pfam" id="PF25954">
    <property type="entry name" value="Beta-barrel_RND_2"/>
    <property type="match status" value="1"/>
</dbReference>
<keyword evidence="2" id="KW-0175">Coiled coil</keyword>
<dbReference type="GO" id="GO:0015562">
    <property type="term" value="F:efflux transmembrane transporter activity"/>
    <property type="evidence" value="ECO:0007669"/>
    <property type="project" value="TreeGrafter"/>
</dbReference>
<feature type="coiled-coil region" evidence="2">
    <location>
        <begin position="225"/>
        <end position="252"/>
    </location>
</feature>
<comment type="similarity">
    <text evidence="1">Belongs to the membrane fusion protein (MFP) (TC 8.A.1) family.</text>
</comment>
<proteinExistence type="inferred from homology"/>
<evidence type="ECO:0000313" key="5">
    <source>
        <dbReference type="EMBL" id="QDU83391.1"/>
    </source>
</evidence>
<dbReference type="Gene3D" id="2.40.30.170">
    <property type="match status" value="1"/>
</dbReference>
<dbReference type="RefSeq" id="WP_419186226.1">
    <property type="nucleotide sequence ID" value="NZ_CP036290.1"/>
</dbReference>
<dbReference type="InterPro" id="IPR058792">
    <property type="entry name" value="Beta-barrel_RND_2"/>
</dbReference>
<dbReference type="AlphaFoldDB" id="A0A518CVY4"/>
<dbReference type="SUPFAM" id="SSF111369">
    <property type="entry name" value="HlyD-like secretion proteins"/>
    <property type="match status" value="2"/>
</dbReference>
<gene>
    <name evidence="5" type="primary">mdtN</name>
    <name evidence="5" type="ORF">Pla163_04900</name>
</gene>